<dbReference type="Proteomes" id="UP001481413">
    <property type="component" value="Unassembled WGS sequence"/>
</dbReference>
<evidence type="ECO:0000313" key="2">
    <source>
        <dbReference type="EMBL" id="GAA6145359.1"/>
    </source>
</evidence>
<name>A0ABP9ZYY4_9GAMM</name>
<gene>
    <name evidence="2" type="ORF">NBRC116585_14770</name>
</gene>
<feature type="domain" description="DUF6436" evidence="1">
    <location>
        <begin position="35"/>
        <end position="175"/>
    </location>
</feature>
<sequence>MRPFVETSDPASARDPAIVEAGLRELLLRLPESEKHTDHTVTVVHLWNPDCLCNSVSARHTSAIINEWPGSPDVRFVILTPTSTSDESLSEARKVYPNAIVMKALPTDALPLTASPGLGIVSANGDMAYFGAYGFGALCTLSDEALFTNMIKQLLSGKDYGPFLNIAGSGCFCDWPAATQSAP</sequence>
<proteinExistence type="predicted"/>
<protein>
    <recommendedName>
        <fullName evidence="1">DUF6436 domain-containing protein</fullName>
    </recommendedName>
</protein>
<organism evidence="2 3">
    <name type="scientific">Thalassolituus maritimus</name>
    <dbReference type="NCBI Taxonomy" id="484498"/>
    <lineage>
        <taxon>Bacteria</taxon>
        <taxon>Pseudomonadati</taxon>
        <taxon>Pseudomonadota</taxon>
        <taxon>Gammaproteobacteria</taxon>
        <taxon>Oceanospirillales</taxon>
        <taxon>Oceanospirillaceae</taxon>
        <taxon>Thalassolituus</taxon>
    </lineage>
</organism>
<dbReference type="InterPro" id="IPR045494">
    <property type="entry name" value="DUF6436"/>
</dbReference>
<comment type="caution">
    <text evidence="2">The sequence shown here is derived from an EMBL/GenBank/DDBJ whole genome shotgun (WGS) entry which is preliminary data.</text>
</comment>
<evidence type="ECO:0000259" key="1">
    <source>
        <dbReference type="Pfam" id="PF20029"/>
    </source>
</evidence>
<keyword evidence="3" id="KW-1185">Reference proteome</keyword>
<dbReference type="EMBL" id="BAABWH010000003">
    <property type="protein sequence ID" value="GAA6145359.1"/>
    <property type="molecule type" value="Genomic_DNA"/>
</dbReference>
<accession>A0ABP9ZYY4</accession>
<evidence type="ECO:0000313" key="3">
    <source>
        <dbReference type="Proteomes" id="UP001481413"/>
    </source>
</evidence>
<reference evidence="2 3" key="1">
    <citation type="submission" date="2024-04" db="EMBL/GenBank/DDBJ databases">
        <title>Draft genome sequence of Thalassolituus maritimus NBRC 116585.</title>
        <authorList>
            <person name="Miyakawa T."/>
            <person name="Kusuya Y."/>
            <person name="Miura T."/>
        </authorList>
    </citation>
    <scope>NUCLEOTIDE SEQUENCE [LARGE SCALE GENOMIC DNA]</scope>
    <source>
        <strain evidence="2 3">5NW40-0001</strain>
    </source>
</reference>
<dbReference type="Pfam" id="PF20029">
    <property type="entry name" value="DUF6436"/>
    <property type="match status" value="1"/>
</dbReference>